<organism evidence="1 2">
    <name type="scientific">Tritrichomonas foetus</name>
    <dbReference type="NCBI Taxonomy" id="1144522"/>
    <lineage>
        <taxon>Eukaryota</taxon>
        <taxon>Metamonada</taxon>
        <taxon>Parabasalia</taxon>
        <taxon>Tritrichomonadida</taxon>
        <taxon>Tritrichomonadidae</taxon>
        <taxon>Tritrichomonas</taxon>
    </lineage>
</organism>
<evidence type="ECO:0000313" key="1">
    <source>
        <dbReference type="EMBL" id="OHS95031.1"/>
    </source>
</evidence>
<reference evidence="1" key="1">
    <citation type="submission" date="2016-10" db="EMBL/GenBank/DDBJ databases">
        <authorList>
            <person name="Benchimol M."/>
            <person name="Almeida L.G."/>
            <person name="Vasconcelos A.T."/>
            <person name="Perreira-Neves A."/>
            <person name="Rosa I.A."/>
            <person name="Tasca T."/>
            <person name="Bogo M.R."/>
            <person name="de Souza W."/>
        </authorList>
    </citation>
    <scope>NUCLEOTIDE SEQUENCE [LARGE SCALE GENOMIC DNA]</scope>
    <source>
        <strain evidence="1">K</strain>
    </source>
</reference>
<dbReference type="EMBL" id="MLAK01001271">
    <property type="protein sequence ID" value="OHS95031.1"/>
    <property type="molecule type" value="Genomic_DNA"/>
</dbReference>
<protein>
    <submittedName>
        <fullName evidence="1">Uncharacterized protein</fullName>
    </submittedName>
</protein>
<dbReference type="OrthoDB" id="10612920at2759"/>
<dbReference type="RefSeq" id="XP_068348168.1">
    <property type="nucleotide sequence ID" value="XM_068495639.1"/>
</dbReference>
<dbReference type="Proteomes" id="UP000179807">
    <property type="component" value="Unassembled WGS sequence"/>
</dbReference>
<evidence type="ECO:0000313" key="2">
    <source>
        <dbReference type="Proteomes" id="UP000179807"/>
    </source>
</evidence>
<gene>
    <name evidence="1" type="ORF">TRFO_10747</name>
</gene>
<name>A0A1J4J9Y4_9EUKA</name>
<keyword evidence="2" id="KW-1185">Reference proteome</keyword>
<proteinExistence type="predicted"/>
<dbReference type="GeneID" id="94830343"/>
<dbReference type="VEuPathDB" id="TrichDB:TRFO_10747"/>
<comment type="caution">
    <text evidence="1">The sequence shown here is derived from an EMBL/GenBank/DDBJ whole genome shotgun (WGS) entry which is preliminary data.</text>
</comment>
<sequence>MTEESLDYNKIWTDTVTKISGTCEDIPAALNEPFTLLNSISIESHVNWISAAFACWANFANEQIIQQFFALFIAEYSKFLLTDISDLARLNNFLSAVATGLESPHRVLFIQEYAAVFPSYFPDPNSIDLNFLLALQSPVFSYCVNRHPDSSTIYQLWFDSLASSQGAEIFRDNHQLAVSYFKIMNHAFFQISVTTTPGAQQEDLFVVAQKAMKSAIVAVTRKISE</sequence>
<dbReference type="AlphaFoldDB" id="A0A1J4J9Y4"/>
<accession>A0A1J4J9Y4</accession>